<evidence type="ECO:0000256" key="1">
    <source>
        <dbReference type="ARBA" id="ARBA00022723"/>
    </source>
</evidence>
<comment type="caution">
    <text evidence="5">The sequence shown here is derived from an EMBL/GenBank/DDBJ whole genome shotgun (WGS) entry which is preliminary data.</text>
</comment>
<feature type="region of interest" description="Disordered" evidence="3">
    <location>
        <begin position="128"/>
        <end position="163"/>
    </location>
</feature>
<reference evidence="5" key="1">
    <citation type="submission" date="2021-08" db="EMBL/GenBank/DDBJ databases">
        <title>WGS assembly of Ceratopteris richardii.</title>
        <authorList>
            <person name="Marchant D.B."/>
            <person name="Chen G."/>
            <person name="Jenkins J."/>
            <person name="Shu S."/>
            <person name="Leebens-Mack J."/>
            <person name="Grimwood J."/>
            <person name="Schmutz J."/>
            <person name="Soltis P."/>
            <person name="Soltis D."/>
            <person name="Chen Z.-H."/>
        </authorList>
    </citation>
    <scope>NUCLEOTIDE SEQUENCE</scope>
    <source>
        <strain evidence="5">Whitten #5841</strain>
        <tissue evidence="5">Leaf</tissue>
    </source>
</reference>
<name>A0A8T2QEK6_CERRI</name>
<dbReference type="InterPro" id="IPR035892">
    <property type="entry name" value="C2_domain_sf"/>
</dbReference>
<keyword evidence="2" id="KW-0106">Calcium</keyword>
<dbReference type="PANTHER" id="PTHR46502">
    <property type="entry name" value="C2 DOMAIN-CONTAINING"/>
    <property type="match status" value="1"/>
</dbReference>
<proteinExistence type="predicted"/>
<dbReference type="OMA" id="NANEDDY"/>
<dbReference type="InterPro" id="IPR000008">
    <property type="entry name" value="C2_dom"/>
</dbReference>
<evidence type="ECO:0000313" key="6">
    <source>
        <dbReference type="Proteomes" id="UP000825935"/>
    </source>
</evidence>
<dbReference type="AlphaFoldDB" id="A0A8T2QEK6"/>
<keyword evidence="6" id="KW-1185">Reference proteome</keyword>
<dbReference type="EMBL" id="CM035441">
    <property type="protein sequence ID" value="KAH7281621.1"/>
    <property type="molecule type" value="Genomic_DNA"/>
</dbReference>
<dbReference type="SMART" id="SM00239">
    <property type="entry name" value="C2"/>
    <property type="match status" value="1"/>
</dbReference>
<sequence length="163" mass="18472">MSLLGHVEVFLIGGKDMKKVDFLGKNDPYAIISYKTQDQKSKSLEGAGSDPVWKQKFYFEVDEDIADVVIRVFDEDRHTADDFIGETRIPLARVLEESEVPAQFYDLVRKSGRTHGQVEVALKFTPLEKRPVQQPGTHQNGQHSTKHHHIDGPYGDNNPGGWR</sequence>
<dbReference type="GO" id="GO:0046872">
    <property type="term" value="F:metal ion binding"/>
    <property type="evidence" value="ECO:0007669"/>
    <property type="project" value="UniProtKB-KW"/>
</dbReference>
<evidence type="ECO:0000256" key="3">
    <source>
        <dbReference type="SAM" id="MobiDB-lite"/>
    </source>
</evidence>
<dbReference type="OrthoDB" id="419768at2759"/>
<evidence type="ECO:0000313" key="5">
    <source>
        <dbReference type="EMBL" id="KAH7281621.1"/>
    </source>
</evidence>
<dbReference type="Pfam" id="PF00168">
    <property type="entry name" value="C2"/>
    <property type="match status" value="1"/>
</dbReference>
<feature type="domain" description="C2" evidence="4">
    <location>
        <begin position="1"/>
        <end position="104"/>
    </location>
</feature>
<dbReference type="Gene3D" id="2.60.40.150">
    <property type="entry name" value="C2 domain"/>
    <property type="match status" value="1"/>
</dbReference>
<dbReference type="Proteomes" id="UP000825935">
    <property type="component" value="Chromosome 36"/>
</dbReference>
<evidence type="ECO:0000259" key="4">
    <source>
        <dbReference type="PROSITE" id="PS50004"/>
    </source>
</evidence>
<dbReference type="PROSITE" id="PS50004">
    <property type="entry name" value="C2"/>
    <property type="match status" value="1"/>
</dbReference>
<feature type="compositionally biased region" description="Polar residues" evidence="3">
    <location>
        <begin position="134"/>
        <end position="143"/>
    </location>
</feature>
<protein>
    <recommendedName>
        <fullName evidence="4">C2 domain-containing protein</fullName>
    </recommendedName>
</protein>
<dbReference type="PANTHER" id="PTHR46502:SF2">
    <property type="entry name" value="16 KDA PHLOEM PROTEIN 2"/>
    <property type="match status" value="1"/>
</dbReference>
<organism evidence="5 6">
    <name type="scientific">Ceratopteris richardii</name>
    <name type="common">Triangle waterfern</name>
    <dbReference type="NCBI Taxonomy" id="49495"/>
    <lineage>
        <taxon>Eukaryota</taxon>
        <taxon>Viridiplantae</taxon>
        <taxon>Streptophyta</taxon>
        <taxon>Embryophyta</taxon>
        <taxon>Tracheophyta</taxon>
        <taxon>Polypodiopsida</taxon>
        <taxon>Polypodiidae</taxon>
        <taxon>Polypodiales</taxon>
        <taxon>Pteridineae</taxon>
        <taxon>Pteridaceae</taxon>
        <taxon>Parkerioideae</taxon>
        <taxon>Ceratopteris</taxon>
    </lineage>
</organism>
<keyword evidence="1" id="KW-0479">Metal-binding</keyword>
<evidence type="ECO:0000256" key="2">
    <source>
        <dbReference type="ARBA" id="ARBA00022837"/>
    </source>
</evidence>
<accession>A0A8T2QEK6</accession>
<dbReference type="SUPFAM" id="SSF49562">
    <property type="entry name" value="C2 domain (Calcium/lipid-binding domain, CaLB)"/>
    <property type="match status" value="1"/>
</dbReference>
<gene>
    <name evidence="5" type="ORF">KP509_36G055500</name>
</gene>